<name>A0AAX2ZFD7_9FIRM</name>
<feature type="compositionally biased region" description="Polar residues" evidence="1">
    <location>
        <begin position="130"/>
        <end position="149"/>
    </location>
</feature>
<keyword evidence="4" id="KW-1185">Reference proteome</keyword>
<dbReference type="Pfam" id="PF09681">
    <property type="entry name" value="Phage_rep_org_N"/>
    <property type="match status" value="1"/>
</dbReference>
<dbReference type="KEGG" id="tem:JW646_18290"/>
<dbReference type="Proteomes" id="UP001198983">
    <property type="component" value="Chromosome"/>
</dbReference>
<gene>
    <name evidence="3" type="ORF">JW646_18290</name>
</gene>
<dbReference type="AlphaFoldDB" id="A0AAX2ZFD7"/>
<feature type="region of interest" description="Disordered" evidence="1">
    <location>
        <begin position="114"/>
        <end position="150"/>
    </location>
</feature>
<reference evidence="3 4" key="1">
    <citation type="journal article" date="2023" name="Int. J. Syst. Evol. Microbiol.">
        <title>Terrisporobacter hibernicus sp. nov., isolated from bovine faeces in Northern Ireland.</title>
        <authorList>
            <person name="Mitchell M."/>
            <person name="Nguyen S.V."/>
            <person name="Connor M."/>
            <person name="Fairley D.J."/>
            <person name="Donoghue O."/>
            <person name="Marshall H."/>
            <person name="Koolman L."/>
            <person name="McMullan G."/>
            <person name="Schaffer K.E."/>
            <person name="McGrath J.W."/>
            <person name="Fanning S."/>
        </authorList>
    </citation>
    <scope>NUCLEOTIDE SEQUENCE [LARGE SCALE GENOMIC DNA]</scope>
    <source>
        <strain evidence="3 4">MCA3</strain>
    </source>
</reference>
<dbReference type="EMBL" id="CP081135">
    <property type="protein sequence ID" value="UEL47546.1"/>
    <property type="molecule type" value="Genomic_DNA"/>
</dbReference>
<protein>
    <submittedName>
        <fullName evidence="3">Phage replisome organizer N-terminal domain-containing protein</fullName>
    </submittedName>
</protein>
<evidence type="ECO:0000313" key="3">
    <source>
        <dbReference type="EMBL" id="UEL47546.1"/>
    </source>
</evidence>
<proteinExistence type="predicted"/>
<sequence length="296" mass="34637">MSKNKKYYWLKLKEDFFEEDTINWIEEQENGKDYCLFYLKLCLKSLKTNGTLIRNVGTMLVPYDAKQLGKITNTDIDTVRVAMELFKKIGLVEVLENGEIYLTQLENMVGSETSKAQLMRKKRAKDKDLPNSNNDGNNVTNMLPSSYQGEENCYTEIETEQEKETEQDIDLEQELEKELEQQQDIERKDVVGLVSVYFPYLNEKDLNTIVNEFLKTNKDLYYLSEKLILTTDAKNIENKVGYLLKAIKEDYQIRYATSLENLVAVWEQELLEKPNNPIVSDKVKYYRSKCQESVSR</sequence>
<feature type="domain" description="Phage replisome organiser N-terminal" evidence="2">
    <location>
        <begin position="9"/>
        <end position="127"/>
    </location>
</feature>
<dbReference type="NCBIfam" id="TIGR01714">
    <property type="entry name" value="phage_rep_org_N"/>
    <property type="match status" value="1"/>
</dbReference>
<dbReference type="RefSeq" id="WP_228415920.1">
    <property type="nucleotide sequence ID" value="NZ_CP081135.1"/>
</dbReference>
<evidence type="ECO:0000313" key="4">
    <source>
        <dbReference type="Proteomes" id="UP001198983"/>
    </source>
</evidence>
<dbReference type="InterPro" id="IPR010056">
    <property type="entry name" value="Phage_rep_org__N"/>
</dbReference>
<evidence type="ECO:0000259" key="2">
    <source>
        <dbReference type="Pfam" id="PF09681"/>
    </source>
</evidence>
<accession>A0AAX2ZFD7</accession>
<organism evidence="3 4">
    <name type="scientific">Terrisporobacter hibernicus</name>
    <dbReference type="NCBI Taxonomy" id="2813371"/>
    <lineage>
        <taxon>Bacteria</taxon>
        <taxon>Bacillati</taxon>
        <taxon>Bacillota</taxon>
        <taxon>Clostridia</taxon>
        <taxon>Peptostreptococcales</taxon>
        <taxon>Peptostreptococcaceae</taxon>
        <taxon>Terrisporobacter</taxon>
    </lineage>
</organism>
<evidence type="ECO:0000256" key="1">
    <source>
        <dbReference type="SAM" id="MobiDB-lite"/>
    </source>
</evidence>